<accession>A0ABZ3BDD2</accession>
<dbReference type="PANTHER" id="PTHR30629:SF2">
    <property type="entry name" value="PROPHAGE INTEGRASE INTS-RELATED"/>
    <property type="match status" value="1"/>
</dbReference>
<dbReference type="RefSeq" id="WP_342307460.1">
    <property type="nucleotide sequence ID" value="NZ_CP150849.1"/>
</dbReference>
<dbReference type="PROSITE" id="PS51898">
    <property type="entry name" value="TYR_RECOMBINASE"/>
    <property type="match status" value="1"/>
</dbReference>
<dbReference type="Gene3D" id="1.10.150.130">
    <property type="match status" value="1"/>
</dbReference>
<evidence type="ECO:0000259" key="7">
    <source>
        <dbReference type="PROSITE" id="PS51900"/>
    </source>
</evidence>
<dbReference type="InterPro" id="IPR050808">
    <property type="entry name" value="Phage_Integrase"/>
</dbReference>
<dbReference type="Gene3D" id="1.10.443.10">
    <property type="entry name" value="Intergrase catalytic core"/>
    <property type="match status" value="1"/>
</dbReference>
<evidence type="ECO:0000256" key="1">
    <source>
        <dbReference type="ARBA" id="ARBA00008857"/>
    </source>
</evidence>
<keyword evidence="4" id="KW-0233">DNA recombination</keyword>
<dbReference type="Proteomes" id="UP001484179">
    <property type="component" value="Chromosome 1"/>
</dbReference>
<evidence type="ECO:0000256" key="5">
    <source>
        <dbReference type="PROSITE-ProRule" id="PRU01248"/>
    </source>
</evidence>
<proteinExistence type="inferred from homology"/>
<evidence type="ECO:0000256" key="4">
    <source>
        <dbReference type="ARBA" id="ARBA00023172"/>
    </source>
</evidence>
<dbReference type="InterPro" id="IPR044068">
    <property type="entry name" value="CB"/>
</dbReference>
<name>A0ABZ3BDD2_BURPY</name>
<evidence type="ECO:0000313" key="9">
    <source>
        <dbReference type="Proteomes" id="UP001484179"/>
    </source>
</evidence>
<keyword evidence="9" id="KW-1185">Reference proteome</keyword>
<feature type="domain" description="Core-binding (CB)" evidence="7">
    <location>
        <begin position="59"/>
        <end position="139"/>
    </location>
</feature>
<dbReference type="PANTHER" id="PTHR30629">
    <property type="entry name" value="PROPHAGE INTEGRASE"/>
    <property type="match status" value="1"/>
</dbReference>
<organism evidence="8 9">
    <name type="scientific">Burkholderia pyrrocinia</name>
    <name type="common">Pseudomonas pyrrocinia</name>
    <dbReference type="NCBI Taxonomy" id="60550"/>
    <lineage>
        <taxon>Bacteria</taxon>
        <taxon>Pseudomonadati</taxon>
        <taxon>Pseudomonadota</taxon>
        <taxon>Betaproteobacteria</taxon>
        <taxon>Burkholderiales</taxon>
        <taxon>Burkholderiaceae</taxon>
        <taxon>Burkholderia</taxon>
        <taxon>Burkholderia cepacia complex</taxon>
    </lineage>
</organism>
<dbReference type="Pfam" id="PF00589">
    <property type="entry name" value="Phage_integrase"/>
    <property type="match status" value="1"/>
</dbReference>
<protein>
    <submittedName>
        <fullName evidence="8">Site-specific integrase</fullName>
    </submittedName>
</protein>
<sequence length="339" mass="37655">MGPNLFKVGKYWHFRFQINGRRVQRSTKCPAYADALAVAHAAFRSACATAGHCSEHPAPTLAQLAQAWIDAHNPISSQSHVSGVDAFRRLHLYDLRDTPVDQLTTAAVEAARNEHLRTHAPSSANHWARIIRLLANWAVHRGLLTHVPFKVKMLKIQRRPRATLPVDLSLQWLESIDLTASAPVCLAVRLMLGMGLRESEAASARWEWLDLVRQTYTPGRTKGREADPVPVPAWLADYLRPLRQPTGLMVVRCDGRPFARGFTRASIKAANLRTGIGGITPHRLRGTFATLLSENGAPVQVIQRVMRHKSPLTTIGYLEADLGYAARAQARIAERCGFQ</sequence>
<dbReference type="InterPro" id="IPR011010">
    <property type="entry name" value="DNA_brk_join_enz"/>
</dbReference>
<keyword evidence="3 5" id="KW-0238">DNA-binding</keyword>
<feature type="domain" description="Tyr recombinase" evidence="6">
    <location>
        <begin position="159"/>
        <end position="334"/>
    </location>
</feature>
<gene>
    <name evidence="8" type="ORF">WN985_12730</name>
</gene>
<dbReference type="InterPro" id="IPR010998">
    <property type="entry name" value="Integrase_recombinase_N"/>
</dbReference>
<dbReference type="InterPro" id="IPR013762">
    <property type="entry name" value="Integrase-like_cat_sf"/>
</dbReference>
<keyword evidence="2" id="KW-0229">DNA integration</keyword>
<evidence type="ECO:0000256" key="3">
    <source>
        <dbReference type="ARBA" id="ARBA00023125"/>
    </source>
</evidence>
<dbReference type="PROSITE" id="PS51900">
    <property type="entry name" value="CB"/>
    <property type="match status" value="1"/>
</dbReference>
<evidence type="ECO:0000313" key="8">
    <source>
        <dbReference type="EMBL" id="WZW53236.1"/>
    </source>
</evidence>
<reference evidence="8 9" key="1">
    <citation type="submission" date="2024-04" db="EMBL/GenBank/DDBJ databases">
        <title>Biological Control Activity of Plant Growth Promoting Rhizobacteria Burkholderia pyrrocinia BX1 against Tobacco black shank Introduction Tobacco black shank (TBS) caused by the oomycete Phytophthora. nicotianae (P. nicotianae) has become a destructive soil.</title>
        <authorList>
            <person name="Liu X."/>
            <person name="Shu C."/>
        </authorList>
    </citation>
    <scope>NUCLEOTIDE SEQUENCE [LARGE SCALE GENOMIC DNA]</scope>
    <source>
        <strain evidence="8 9">BX1</strain>
    </source>
</reference>
<dbReference type="InterPro" id="IPR002104">
    <property type="entry name" value="Integrase_catalytic"/>
</dbReference>
<dbReference type="SUPFAM" id="SSF56349">
    <property type="entry name" value="DNA breaking-rejoining enzymes"/>
    <property type="match status" value="1"/>
</dbReference>
<comment type="similarity">
    <text evidence="1">Belongs to the 'phage' integrase family.</text>
</comment>
<evidence type="ECO:0000256" key="2">
    <source>
        <dbReference type="ARBA" id="ARBA00022908"/>
    </source>
</evidence>
<dbReference type="CDD" id="cd00397">
    <property type="entry name" value="DNA_BRE_C"/>
    <property type="match status" value="1"/>
</dbReference>
<evidence type="ECO:0000259" key="6">
    <source>
        <dbReference type="PROSITE" id="PS51898"/>
    </source>
</evidence>
<dbReference type="EMBL" id="CP150849">
    <property type="protein sequence ID" value="WZW53236.1"/>
    <property type="molecule type" value="Genomic_DNA"/>
</dbReference>